<dbReference type="Proteomes" id="UP000269721">
    <property type="component" value="Unassembled WGS sequence"/>
</dbReference>
<gene>
    <name evidence="1" type="ORF">BDK51DRAFT_46003</name>
</gene>
<protein>
    <submittedName>
        <fullName evidence="1">Uncharacterized protein</fullName>
    </submittedName>
</protein>
<dbReference type="EMBL" id="KZ994571">
    <property type="protein sequence ID" value="RKO92595.1"/>
    <property type="molecule type" value="Genomic_DNA"/>
</dbReference>
<organism evidence="1 2">
    <name type="scientific">Blyttiomyces helicus</name>
    <dbReference type="NCBI Taxonomy" id="388810"/>
    <lineage>
        <taxon>Eukaryota</taxon>
        <taxon>Fungi</taxon>
        <taxon>Fungi incertae sedis</taxon>
        <taxon>Chytridiomycota</taxon>
        <taxon>Chytridiomycota incertae sedis</taxon>
        <taxon>Chytridiomycetes</taxon>
        <taxon>Chytridiomycetes incertae sedis</taxon>
        <taxon>Blyttiomyces</taxon>
    </lineage>
</organism>
<reference evidence="2" key="1">
    <citation type="journal article" date="2018" name="Nat. Microbiol.">
        <title>Leveraging single-cell genomics to expand the fungal tree of life.</title>
        <authorList>
            <person name="Ahrendt S.R."/>
            <person name="Quandt C.A."/>
            <person name="Ciobanu D."/>
            <person name="Clum A."/>
            <person name="Salamov A."/>
            <person name="Andreopoulos B."/>
            <person name="Cheng J.F."/>
            <person name="Woyke T."/>
            <person name="Pelin A."/>
            <person name="Henrissat B."/>
            <person name="Reynolds N.K."/>
            <person name="Benny G.L."/>
            <person name="Smith M.E."/>
            <person name="James T.Y."/>
            <person name="Grigoriev I.V."/>
        </authorList>
    </citation>
    <scope>NUCLEOTIDE SEQUENCE [LARGE SCALE GENOMIC DNA]</scope>
</reference>
<evidence type="ECO:0000313" key="2">
    <source>
        <dbReference type="Proteomes" id="UP000269721"/>
    </source>
</evidence>
<sequence>MNIKGYFEQLVYFVHKKRIMKSFYLIVLFAFVSTQATIPVCNVTQISGITHNFSISATNVNGTIDYFHPSGCPVKRIKSDIVLVDTVLNTTYEPLLVVGVPVKFPLTGSDVSGTINVSAPDDIPTGDNYVYRATLRSIGTLCTIDTGNFTIEGSFCEPGSTVCNADGSGFTECFQTNDTNETFSYNLFTPCAFGTTCQQVDNITAGCEVTLTNATDVGTGMASTDMTESETASIGTIAVSTEEVNTTTPIETLVASTSAVNATAVEPTTVATLQLDTTPTTTTVVTIATSTSSVTDQCVLGTAQCVTIASNQVCVSDNSTGAAIFGPVTNCTSGSTCSSATGFCTLGNISPPFSSSCIPYSQICLSDTLFDSCVFSDQGVWELSGVTETCPSGTICEINSVHNDTIICSSVNASPRRRYFNFLNF</sequence>
<accession>A0A4P9WKF2</accession>
<keyword evidence="2" id="KW-1185">Reference proteome</keyword>
<proteinExistence type="predicted"/>
<evidence type="ECO:0000313" key="1">
    <source>
        <dbReference type="EMBL" id="RKO92595.1"/>
    </source>
</evidence>
<dbReference type="AlphaFoldDB" id="A0A4P9WKF2"/>
<name>A0A4P9WKF2_9FUNG</name>